<dbReference type="GO" id="GO:0003677">
    <property type="term" value="F:DNA binding"/>
    <property type="evidence" value="ECO:0007669"/>
    <property type="project" value="UniProtKB-KW"/>
</dbReference>
<dbReference type="Gene3D" id="1.10.10.60">
    <property type="entry name" value="Homeodomain-like"/>
    <property type="match status" value="1"/>
</dbReference>
<evidence type="ECO:0000256" key="5">
    <source>
        <dbReference type="ARBA" id="ARBA00023125"/>
    </source>
</evidence>
<dbReference type="PANTHER" id="PTHR32071">
    <property type="entry name" value="TRANSCRIPTIONAL REGULATORY PROTEIN"/>
    <property type="match status" value="1"/>
</dbReference>
<keyword evidence="6" id="KW-0804">Transcription</keyword>
<feature type="domain" description="PAC" evidence="11">
    <location>
        <begin position="194"/>
        <end position="246"/>
    </location>
</feature>
<keyword evidence="1" id="KW-0547">Nucleotide-binding</keyword>
<dbReference type="SUPFAM" id="SSF52540">
    <property type="entry name" value="P-loop containing nucleoside triphosphate hydrolases"/>
    <property type="match status" value="1"/>
</dbReference>
<name>A0A561CWZ1_9BACI</name>
<dbReference type="InterPro" id="IPR030828">
    <property type="entry name" value="HTH_TyrR"/>
</dbReference>
<dbReference type="PROSITE" id="PS50113">
    <property type="entry name" value="PAC"/>
    <property type="match status" value="1"/>
</dbReference>
<dbReference type="NCBIfam" id="TIGR00229">
    <property type="entry name" value="sensory_box"/>
    <property type="match status" value="1"/>
</dbReference>
<keyword evidence="4" id="KW-0805">Transcription regulation</keyword>
<dbReference type="InterPro" id="IPR025662">
    <property type="entry name" value="Sigma_54_int_dom_ATP-bd_1"/>
</dbReference>
<dbReference type="InterPro" id="IPR009057">
    <property type="entry name" value="Homeodomain-like_sf"/>
</dbReference>
<evidence type="ECO:0000256" key="1">
    <source>
        <dbReference type="ARBA" id="ARBA00022741"/>
    </source>
</evidence>
<dbReference type="RefSeq" id="WP_186446583.1">
    <property type="nucleotide sequence ID" value="NZ_VIVN01000012.1"/>
</dbReference>
<dbReference type="NCBIfam" id="TIGR04381">
    <property type="entry name" value="HTH_TypR"/>
    <property type="match status" value="1"/>
</dbReference>
<evidence type="ECO:0000256" key="3">
    <source>
        <dbReference type="ARBA" id="ARBA00022840"/>
    </source>
</evidence>
<dbReference type="Pfam" id="PF00158">
    <property type="entry name" value="Sigma54_activat"/>
    <property type="match status" value="1"/>
</dbReference>
<dbReference type="InterPro" id="IPR058031">
    <property type="entry name" value="AAA_lid_NorR"/>
</dbReference>
<dbReference type="Gene3D" id="1.10.8.60">
    <property type="match status" value="1"/>
</dbReference>
<evidence type="ECO:0000313" key="13">
    <source>
        <dbReference type="Proteomes" id="UP000319671"/>
    </source>
</evidence>
<dbReference type="SUPFAM" id="SSF46689">
    <property type="entry name" value="Homeodomain-like"/>
    <property type="match status" value="1"/>
</dbReference>
<dbReference type="InterPro" id="IPR013656">
    <property type="entry name" value="PAS_4"/>
</dbReference>
<keyword evidence="5" id="KW-0238">DNA-binding</keyword>
<feature type="domain" description="PAS" evidence="10">
    <location>
        <begin position="126"/>
        <end position="177"/>
    </location>
</feature>
<dbReference type="InterPro" id="IPR000700">
    <property type="entry name" value="PAS-assoc_C"/>
</dbReference>
<evidence type="ECO:0000256" key="8">
    <source>
        <dbReference type="SAM" id="Coils"/>
    </source>
</evidence>
<dbReference type="InterPro" id="IPR002078">
    <property type="entry name" value="Sigma_54_int"/>
</dbReference>
<dbReference type="GO" id="GO:0005524">
    <property type="term" value="F:ATP binding"/>
    <property type="evidence" value="ECO:0007669"/>
    <property type="project" value="UniProtKB-KW"/>
</dbReference>
<keyword evidence="2" id="KW-0058">Aromatic hydrocarbons catabolism</keyword>
<evidence type="ECO:0000256" key="4">
    <source>
        <dbReference type="ARBA" id="ARBA00023015"/>
    </source>
</evidence>
<dbReference type="PROSITE" id="PS50112">
    <property type="entry name" value="PAS"/>
    <property type="match status" value="1"/>
</dbReference>
<dbReference type="EMBL" id="VIVN01000012">
    <property type="protein sequence ID" value="TWD95759.1"/>
    <property type="molecule type" value="Genomic_DNA"/>
</dbReference>
<keyword evidence="8" id="KW-0175">Coiled coil</keyword>
<evidence type="ECO:0000259" key="10">
    <source>
        <dbReference type="PROSITE" id="PS50112"/>
    </source>
</evidence>
<evidence type="ECO:0000259" key="11">
    <source>
        <dbReference type="PROSITE" id="PS50113"/>
    </source>
</evidence>
<dbReference type="SMART" id="SM00091">
    <property type="entry name" value="PAS"/>
    <property type="match status" value="1"/>
</dbReference>
<dbReference type="Gene3D" id="3.40.50.300">
    <property type="entry name" value="P-loop containing nucleotide triphosphate hydrolases"/>
    <property type="match status" value="1"/>
</dbReference>
<dbReference type="CDD" id="cd00130">
    <property type="entry name" value="PAS"/>
    <property type="match status" value="1"/>
</dbReference>
<dbReference type="PROSITE" id="PS00688">
    <property type="entry name" value="SIGMA54_INTERACT_3"/>
    <property type="match status" value="1"/>
</dbReference>
<dbReference type="InterPro" id="IPR003593">
    <property type="entry name" value="AAA+_ATPase"/>
</dbReference>
<dbReference type="SUPFAM" id="SSF55785">
    <property type="entry name" value="PYP-like sensor domain (PAS domain)"/>
    <property type="match status" value="1"/>
</dbReference>
<reference evidence="12 13" key="1">
    <citation type="submission" date="2019-06" db="EMBL/GenBank/DDBJ databases">
        <title>Sorghum-associated microbial communities from plants grown in Nebraska, USA.</title>
        <authorList>
            <person name="Schachtman D."/>
        </authorList>
    </citation>
    <scope>NUCLEOTIDE SEQUENCE [LARGE SCALE GENOMIC DNA]</scope>
    <source>
        <strain evidence="12 13">2482</strain>
    </source>
</reference>
<evidence type="ECO:0000259" key="9">
    <source>
        <dbReference type="PROSITE" id="PS50045"/>
    </source>
</evidence>
<sequence length="602" mass="67934">MLLSDITQTPAFMVESSMLQHEYDQIVAKMKALSTEVIPVIDQGCWAGVFQLFSNSFPSGKEMGLWFQDTPFFYEDTEIIDIKLPVKSSLVGVVDKNNKFIGIAETGKIVEQKRVICAKYKEVYEQHKHLDAVIDSAYDGILITDALGVVTRVNPAMSRFSGILENRFIGRHLTELFSQGVFKEPSITWKALQEKREVIGLQRYPTGQEHIVSAVPIIDEFGKVQGSVATVRDMTELARLREELNFVQKRSQEYQLEILKLRKQVLSDEVIAVSPKMVSVFDLAGRVADFDSTVLILGESGVGKEVLANFIHKNSRRSKGPFVKINCGALPADLLESELFGYEAGAFTGASRSGKKGLFEAAEGGMIFLDEIGEMSTSLQVKVLRVLQEQEFTRVGGVEPLQVNCRIIAATHRNLQERIQLGLFREDLYYRLYVVPIHIPPLRERHEDIPAMIQYFLNRYNQKHGIQKVIDSQVIHALKNYSWPGNVRQLSNLIERLVVTIFEPTILLHHLPEDVMTFEGPLARTVYHPAMPKGNFEDAIAATNPQMIEITESDNYNAFNLLERDLIIESLSRYGSIRKVGQALGVSHTTVIKKMKKYGITR</sequence>
<accession>A0A561CWZ1</accession>
<dbReference type="InterPro" id="IPR035965">
    <property type="entry name" value="PAS-like_dom_sf"/>
</dbReference>
<keyword evidence="3" id="KW-0067">ATP-binding</keyword>
<protein>
    <recommendedName>
        <fullName evidence="7">HTH-type transcriptional regulatory protein TyrR</fullName>
    </recommendedName>
</protein>
<dbReference type="Proteomes" id="UP000319671">
    <property type="component" value="Unassembled WGS sequence"/>
</dbReference>
<organism evidence="12 13">
    <name type="scientific">Neobacillus bataviensis</name>
    <dbReference type="NCBI Taxonomy" id="220685"/>
    <lineage>
        <taxon>Bacteria</taxon>
        <taxon>Bacillati</taxon>
        <taxon>Bacillota</taxon>
        <taxon>Bacilli</taxon>
        <taxon>Bacillales</taxon>
        <taxon>Bacillaceae</taxon>
        <taxon>Neobacillus</taxon>
    </lineage>
</organism>
<dbReference type="FunFam" id="3.40.50.300:FF:000006">
    <property type="entry name" value="DNA-binding transcriptional regulator NtrC"/>
    <property type="match status" value="1"/>
</dbReference>
<evidence type="ECO:0000313" key="12">
    <source>
        <dbReference type="EMBL" id="TWD95759.1"/>
    </source>
</evidence>
<dbReference type="InterPro" id="IPR000014">
    <property type="entry name" value="PAS"/>
</dbReference>
<dbReference type="InterPro" id="IPR027417">
    <property type="entry name" value="P-loop_NTPase"/>
</dbReference>
<dbReference type="Pfam" id="PF25601">
    <property type="entry name" value="AAA_lid_14"/>
    <property type="match status" value="1"/>
</dbReference>
<dbReference type="InterPro" id="IPR025944">
    <property type="entry name" value="Sigma_54_int_dom_CS"/>
</dbReference>
<comment type="caution">
    <text evidence="12">The sequence shown here is derived from an EMBL/GenBank/DDBJ whole genome shotgun (WGS) entry which is preliminary data.</text>
</comment>
<dbReference type="PROSITE" id="PS00675">
    <property type="entry name" value="SIGMA54_INTERACT_1"/>
    <property type="match status" value="1"/>
</dbReference>
<dbReference type="SMART" id="SM00382">
    <property type="entry name" value="AAA"/>
    <property type="match status" value="1"/>
</dbReference>
<dbReference type="PROSITE" id="PS00676">
    <property type="entry name" value="SIGMA54_INTERACT_2"/>
    <property type="match status" value="1"/>
</dbReference>
<gene>
    <name evidence="12" type="ORF">FB550_112121</name>
</gene>
<dbReference type="GO" id="GO:0006355">
    <property type="term" value="P:regulation of DNA-templated transcription"/>
    <property type="evidence" value="ECO:0007669"/>
    <property type="project" value="InterPro"/>
</dbReference>
<dbReference type="CDD" id="cd00009">
    <property type="entry name" value="AAA"/>
    <property type="match status" value="1"/>
</dbReference>
<dbReference type="Gene3D" id="3.30.450.20">
    <property type="entry name" value="PAS domain"/>
    <property type="match status" value="1"/>
</dbReference>
<feature type="domain" description="Sigma-54 factor interaction" evidence="9">
    <location>
        <begin position="270"/>
        <end position="499"/>
    </location>
</feature>
<evidence type="ECO:0000256" key="6">
    <source>
        <dbReference type="ARBA" id="ARBA00023163"/>
    </source>
</evidence>
<dbReference type="PROSITE" id="PS50045">
    <property type="entry name" value="SIGMA54_INTERACT_4"/>
    <property type="match status" value="1"/>
</dbReference>
<feature type="coiled-coil region" evidence="8">
    <location>
        <begin position="237"/>
        <end position="264"/>
    </location>
</feature>
<keyword evidence="13" id="KW-1185">Reference proteome</keyword>
<dbReference type="Pfam" id="PF08448">
    <property type="entry name" value="PAS_4"/>
    <property type="match status" value="1"/>
</dbReference>
<dbReference type="AlphaFoldDB" id="A0A561CWZ1"/>
<proteinExistence type="predicted"/>
<dbReference type="InterPro" id="IPR025943">
    <property type="entry name" value="Sigma_54_int_dom_ATP-bd_2"/>
</dbReference>
<dbReference type="Pfam" id="PF18024">
    <property type="entry name" value="HTH_50"/>
    <property type="match status" value="1"/>
</dbReference>
<evidence type="ECO:0000256" key="7">
    <source>
        <dbReference type="ARBA" id="ARBA00029500"/>
    </source>
</evidence>
<evidence type="ECO:0000256" key="2">
    <source>
        <dbReference type="ARBA" id="ARBA00022797"/>
    </source>
</evidence>